<dbReference type="Proteomes" id="UP000727907">
    <property type="component" value="Unassembled WGS sequence"/>
</dbReference>
<feature type="transmembrane region" description="Helical" evidence="1">
    <location>
        <begin position="140"/>
        <end position="163"/>
    </location>
</feature>
<evidence type="ECO:0000313" key="4">
    <source>
        <dbReference type="Proteomes" id="UP000727907"/>
    </source>
</evidence>
<sequence>MNIRSIRLAALLVMVATPVLAHSGHETSGFAHPFTGLDHLLAMVGVGVWASMLAVKRPAAAYLVPASFIAMMLVGAAAGFAGIKLPLAEAIIVGSVLVLGALIVAAVRLPSVAAMAVVGLFAVFHGYAHAIEAPTSGTGLYILGFVAATALLHAAGLGLGWVARRSLGDVAIRALGGAVMAGGALVLIAN</sequence>
<comment type="caution">
    <text evidence="3">The sequence shown here is derived from an EMBL/GenBank/DDBJ whole genome shotgun (WGS) entry which is preliminary data.</text>
</comment>
<keyword evidence="1" id="KW-0812">Transmembrane</keyword>
<keyword evidence="1" id="KW-1133">Transmembrane helix</keyword>
<dbReference type="InterPro" id="IPR007038">
    <property type="entry name" value="HupE_UreJ"/>
</dbReference>
<dbReference type="EMBL" id="JAHOPB010000001">
    <property type="protein sequence ID" value="MBU8872253.1"/>
    <property type="molecule type" value="Genomic_DNA"/>
</dbReference>
<proteinExistence type="predicted"/>
<feature type="transmembrane region" description="Helical" evidence="1">
    <location>
        <begin position="112"/>
        <end position="128"/>
    </location>
</feature>
<feature type="transmembrane region" description="Helical" evidence="1">
    <location>
        <begin position="170"/>
        <end position="189"/>
    </location>
</feature>
<keyword evidence="1" id="KW-0472">Membrane</keyword>
<accession>A0ABS6IG30</accession>
<dbReference type="RefSeq" id="WP_216955990.1">
    <property type="nucleotide sequence ID" value="NZ_JAHOPB010000001.1"/>
</dbReference>
<evidence type="ECO:0000256" key="1">
    <source>
        <dbReference type="SAM" id="Phobius"/>
    </source>
</evidence>
<dbReference type="PIRSF" id="PIRSF016919">
    <property type="entry name" value="HupE_UreJ"/>
    <property type="match status" value="1"/>
</dbReference>
<protein>
    <submittedName>
        <fullName evidence="3">HupE/UreJ family protein</fullName>
    </submittedName>
</protein>
<feature type="transmembrane region" description="Helical" evidence="1">
    <location>
        <begin position="62"/>
        <end position="81"/>
    </location>
</feature>
<evidence type="ECO:0000313" key="3">
    <source>
        <dbReference type="EMBL" id="MBU8872253.1"/>
    </source>
</evidence>
<evidence type="ECO:0000256" key="2">
    <source>
        <dbReference type="SAM" id="SignalP"/>
    </source>
</evidence>
<feature type="signal peptide" evidence="2">
    <location>
        <begin position="1"/>
        <end position="21"/>
    </location>
</feature>
<keyword evidence="2" id="KW-0732">Signal</keyword>
<gene>
    <name evidence="3" type="ORF">KQ910_00685</name>
</gene>
<organism evidence="3 4">
    <name type="scientific">Reyranella humidisoli</name>
    <dbReference type="NCBI Taxonomy" id="2849149"/>
    <lineage>
        <taxon>Bacteria</taxon>
        <taxon>Pseudomonadati</taxon>
        <taxon>Pseudomonadota</taxon>
        <taxon>Alphaproteobacteria</taxon>
        <taxon>Hyphomicrobiales</taxon>
        <taxon>Reyranellaceae</taxon>
        <taxon>Reyranella</taxon>
    </lineage>
</organism>
<name>A0ABS6IG30_9HYPH</name>
<dbReference type="Pfam" id="PF04955">
    <property type="entry name" value="HupE_UreJ"/>
    <property type="match status" value="1"/>
</dbReference>
<feature type="chain" id="PRO_5045364497" evidence="2">
    <location>
        <begin position="22"/>
        <end position="190"/>
    </location>
</feature>
<keyword evidence="4" id="KW-1185">Reference proteome</keyword>
<feature type="transmembrane region" description="Helical" evidence="1">
    <location>
        <begin position="87"/>
        <end position="105"/>
    </location>
</feature>
<reference evidence="3 4" key="1">
    <citation type="submission" date="2021-06" db="EMBL/GenBank/DDBJ databases">
        <authorList>
            <person name="Lee D.H."/>
        </authorList>
    </citation>
    <scope>NUCLEOTIDE SEQUENCE [LARGE SCALE GENOMIC DNA]</scope>
    <source>
        <strain evidence="3 4">MMS21-HV4-11</strain>
    </source>
</reference>